<reference evidence="2" key="1">
    <citation type="submission" date="2018-09" db="EMBL/GenBank/DDBJ databases">
        <authorList>
            <person name="Zhu H."/>
        </authorList>
    </citation>
    <scope>NUCLEOTIDE SEQUENCE [LARGE SCALE GENOMIC DNA]</scope>
    <source>
        <strain evidence="2">K1S02-23</strain>
    </source>
</reference>
<organism evidence="1 2">
    <name type="scientific">Noviherbaspirillum sedimenti</name>
    <dbReference type="NCBI Taxonomy" id="2320865"/>
    <lineage>
        <taxon>Bacteria</taxon>
        <taxon>Pseudomonadati</taxon>
        <taxon>Pseudomonadota</taxon>
        <taxon>Betaproteobacteria</taxon>
        <taxon>Burkholderiales</taxon>
        <taxon>Oxalobacteraceae</taxon>
        <taxon>Noviherbaspirillum</taxon>
    </lineage>
</organism>
<comment type="caution">
    <text evidence="1">The sequence shown here is derived from an EMBL/GenBank/DDBJ whole genome shotgun (WGS) entry which is preliminary data.</text>
</comment>
<dbReference type="AlphaFoldDB" id="A0A3A3G7Z2"/>
<accession>A0A3A3G7Z2</accession>
<keyword evidence="2" id="KW-1185">Reference proteome</keyword>
<dbReference type="EMBL" id="QYUQ01000001">
    <property type="protein sequence ID" value="RJG08190.1"/>
    <property type="molecule type" value="Genomic_DNA"/>
</dbReference>
<dbReference type="InterPro" id="IPR008840">
    <property type="entry name" value="Sipho_Gp157"/>
</dbReference>
<gene>
    <name evidence="1" type="ORF">D3878_00010</name>
</gene>
<dbReference type="Proteomes" id="UP000266327">
    <property type="component" value="Unassembled WGS sequence"/>
</dbReference>
<dbReference type="Pfam" id="PF05565">
    <property type="entry name" value="Sipho_Gp157"/>
    <property type="match status" value="1"/>
</dbReference>
<evidence type="ECO:0000313" key="1">
    <source>
        <dbReference type="EMBL" id="RJG08190.1"/>
    </source>
</evidence>
<name>A0A3A3G7Z2_9BURK</name>
<evidence type="ECO:0000313" key="2">
    <source>
        <dbReference type="Proteomes" id="UP000266327"/>
    </source>
</evidence>
<protein>
    <submittedName>
        <fullName evidence="1">Uncharacterized protein</fullName>
    </submittedName>
</protein>
<sequence>MRSRLATAFLQYPEPPPPVPDKKAIAAALKAGIEVPGAHAEQAVRLDIR</sequence>
<proteinExistence type="predicted"/>